<feature type="transmembrane region" description="Helical" evidence="2">
    <location>
        <begin position="504"/>
        <end position="529"/>
    </location>
</feature>
<feature type="region of interest" description="Disordered" evidence="1">
    <location>
        <begin position="432"/>
        <end position="501"/>
    </location>
</feature>
<sequence>MNRTYPGSVSSGAHQVLGSTILKWLLLCSLFAGWPMLAAAEKSGGVDAVLLIDSSGSMAKNDPDKLRVPAAKMFMSLLGADDRIGLISFSDNGYPVLHLTAPGPKTNARILDSADRVSSKGVYTNLHAALQKGLAMLEKEGKAGKQPMLVLMSDGRMDVGDTDEDWALTQKLQEDLVIKAKSRGVKVYTIAFTEASDVDLLRDVATETGGLFKLARNDQDLHEVFSAIFESAKDPDMLPIEGGEFKVDSSIDEVTIIASKEREDIRISLQAPDGTTLTSDNANDKLKWFLSQHFDMITLKNPQPGTWKLLYTGGKNRAYIVTNMSLNHSPNRPSLKINEDMVLEAWLEQDGELLNKEAVLTHTKFYMEIQVPSGETARFDLKDQGREGDKTAADGKYSTLLAYENPGSYQISLIAESETFSRQKTVHFEVQAPPPGLALPTPEPVEEPTAPEPEVIPEPEPAPEPKVEEEPEVEASDDEAVAEDAAEEEATQSEEPKEKKKMSLGLAAGIFVGINVLLGVIGFGIWWFLKRRKSKGDDEESEDDDEAEDEDSK</sequence>
<proteinExistence type="predicted"/>
<dbReference type="EMBL" id="UOFN01000093">
    <property type="protein sequence ID" value="VAW78369.1"/>
    <property type="molecule type" value="Genomic_DNA"/>
</dbReference>
<keyword evidence="2" id="KW-1133">Transmembrane helix</keyword>
<feature type="domain" description="VWFA" evidence="3">
    <location>
        <begin position="47"/>
        <end position="228"/>
    </location>
</feature>
<keyword evidence="2" id="KW-0472">Membrane</keyword>
<dbReference type="InterPro" id="IPR002035">
    <property type="entry name" value="VWF_A"/>
</dbReference>
<organism evidence="4">
    <name type="scientific">hydrothermal vent metagenome</name>
    <dbReference type="NCBI Taxonomy" id="652676"/>
    <lineage>
        <taxon>unclassified sequences</taxon>
        <taxon>metagenomes</taxon>
        <taxon>ecological metagenomes</taxon>
    </lineage>
</organism>
<dbReference type="InterPro" id="IPR051266">
    <property type="entry name" value="CLCR"/>
</dbReference>
<dbReference type="InterPro" id="IPR056475">
    <property type="entry name" value="GBD_Hemicentin/VWA7"/>
</dbReference>
<accession>A0A3B0YVU4</accession>
<feature type="compositionally biased region" description="Acidic residues" evidence="1">
    <location>
        <begin position="537"/>
        <end position="553"/>
    </location>
</feature>
<dbReference type="PANTHER" id="PTHR10579:SF43">
    <property type="entry name" value="ZINC FINGER (C3HC4-TYPE RING FINGER) FAMILY PROTEIN"/>
    <property type="match status" value="1"/>
</dbReference>
<evidence type="ECO:0000256" key="1">
    <source>
        <dbReference type="SAM" id="MobiDB-lite"/>
    </source>
</evidence>
<protein>
    <recommendedName>
        <fullName evidence="3">VWFA domain-containing protein</fullName>
    </recommendedName>
</protein>
<dbReference type="InterPro" id="IPR036465">
    <property type="entry name" value="vWFA_dom_sf"/>
</dbReference>
<keyword evidence="2" id="KW-0812">Transmembrane</keyword>
<dbReference type="SMART" id="SM00327">
    <property type="entry name" value="VWA"/>
    <property type="match status" value="1"/>
</dbReference>
<feature type="compositionally biased region" description="Acidic residues" evidence="1">
    <location>
        <begin position="469"/>
        <end position="492"/>
    </location>
</feature>
<feature type="compositionally biased region" description="Pro residues" evidence="1">
    <location>
        <begin position="432"/>
        <end position="443"/>
    </location>
</feature>
<name>A0A3B0YVU4_9ZZZZ</name>
<dbReference type="Pfam" id="PF00092">
    <property type="entry name" value="VWA"/>
    <property type="match status" value="1"/>
</dbReference>
<evidence type="ECO:0000259" key="3">
    <source>
        <dbReference type="PROSITE" id="PS50234"/>
    </source>
</evidence>
<dbReference type="PROSITE" id="PS50234">
    <property type="entry name" value="VWFA"/>
    <property type="match status" value="1"/>
</dbReference>
<dbReference type="SUPFAM" id="SSF53300">
    <property type="entry name" value="vWA-like"/>
    <property type="match status" value="1"/>
</dbReference>
<feature type="compositionally biased region" description="Pro residues" evidence="1">
    <location>
        <begin position="450"/>
        <end position="462"/>
    </location>
</feature>
<dbReference type="Pfam" id="PF23560">
    <property type="entry name" value="GBD_Hemicentin"/>
    <property type="match status" value="1"/>
</dbReference>
<dbReference type="PANTHER" id="PTHR10579">
    <property type="entry name" value="CALCIUM-ACTIVATED CHLORIDE CHANNEL REGULATOR"/>
    <property type="match status" value="1"/>
</dbReference>
<reference evidence="4" key="1">
    <citation type="submission" date="2018-06" db="EMBL/GenBank/DDBJ databases">
        <authorList>
            <person name="Zhirakovskaya E."/>
        </authorList>
    </citation>
    <scope>NUCLEOTIDE SEQUENCE</scope>
</reference>
<evidence type="ECO:0000313" key="4">
    <source>
        <dbReference type="EMBL" id="VAW78369.1"/>
    </source>
</evidence>
<dbReference type="AlphaFoldDB" id="A0A3B0YVU4"/>
<gene>
    <name evidence="4" type="ORF">MNBD_GAMMA15-392</name>
</gene>
<evidence type="ECO:0000256" key="2">
    <source>
        <dbReference type="SAM" id="Phobius"/>
    </source>
</evidence>
<dbReference type="Gene3D" id="3.40.50.410">
    <property type="entry name" value="von Willebrand factor, type A domain"/>
    <property type="match status" value="1"/>
</dbReference>
<dbReference type="CDD" id="cd00198">
    <property type="entry name" value="vWFA"/>
    <property type="match status" value="1"/>
</dbReference>
<dbReference type="NCBIfam" id="NF041940">
    <property type="entry name" value="choice_anch_X"/>
    <property type="match status" value="1"/>
</dbReference>
<feature type="region of interest" description="Disordered" evidence="1">
    <location>
        <begin position="533"/>
        <end position="553"/>
    </location>
</feature>